<evidence type="ECO:0000313" key="1">
    <source>
        <dbReference type="EMBL" id="EBA07110.1"/>
    </source>
</evidence>
<dbReference type="RefSeq" id="WP_005861278.1">
    <property type="nucleotide sequence ID" value="NZ_AAYA01000011.1"/>
</dbReference>
<sequence length="491" mass="53315">MRFEDNDALKAWLKTQSQEVCVAIATRAALRVLPIVAAQSTWKNTGEARQQHESLVLLTVWANLISGVASTCPTPEIKFASSRAAFASSRAADSASSIAFAASRAASRASSFAAFAASSSSSFAADSASSADSSSFAASRAASRASIEADSDFSPDEMFREPLWHGVGVPEGLRSGDLGPTLLETDQRYEFFNDWYDSMLRGEPLPWALQEKVALIPGETWQAGADAVAKAIEEAKAAFFAEHVPLAERIGYNAETSRFFAEPIPMQNAAFMATLMARTADALNDALHGNNGLREDMREARVLRRAHERYGNDPQRVEMDYVSVAVSLRRNFDRKELADSEDNLALLDAVEEGARGIRAHHPEVAANRESLAREVLRELPGEAIALLEDAAETLPEISEGVMKEDFERDIPKLINDALTPLPNGAPPLPGMDEATRIFSRVAKTRVRISDIPETGARIFDSKGFKTVRLGMTVSRLLSALVTLGLQLFGVL</sequence>
<organism evidence="1 2">
    <name type="scientific">Sagittula stellata (strain ATCC 700073 / DSM 11524 / E-37)</name>
    <dbReference type="NCBI Taxonomy" id="388399"/>
    <lineage>
        <taxon>Bacteria</taxon>
        <taxon>Pseudomonadati</taxon>
        <taxon>Pseudomonadota</taxon>
        <taxon>Alphaproteobacteria</taxon>
        <taxon>Rhodobacterales</taxon>
        <taxon>Roseobacteraceae</taxon>
        <taxon>Sagittula</taxon>
    </lineage>
</organism>
<comment type="caution">
    <text evidence="1">The sequence shown here is derived from an EMBL/GenBank/DDBJ whole genome shotgun (WGS) entry which is preliminary data.</text>
</comment>
<keyword evidence="2" id="KW-1185">Reference proteome</keyword>
<dbReference type="EMBL" id="AAYA01000011">
    <property type="protein sequence ID" value="EBA07110.1"/>
    <property type="molecule type" value="Genomic_DNA"/>
</dbReference>
<dbReference type="eggNOG" id="ENOG502ZBDK">
    <property type="taxonomic scope" value="Bacteria"/>
</dbReference>
<dbReference type="AlphaFoldDB" id="A3K6Y3"/>
<gene>
    <name evidence="1" type="ORF">SSE37_12971</name>
</gene>
<accession>A3K6Y3</accession>
<evidence type="ECO:0000313" key="2">
    <source>
        <dbReference type="Proteomes" id="UP000005713"/>
    </source>
</evidence>
<dbReference type="Proteomes" id="UP000005713">
    <property type="component" value="Unassembled WGS sequence"/>
</dbReference>
<protein>
    <submittedName>
        <fullName evidence="1">Uncharacterized protein</fullName>
    </submittedName>
</protein>
<name>A3K6Y3_SAGS3</name>
<proteinExistence type="predicted"/>
<reference evidence="1 2" key="1">
    <citation type="submission" date="2006-06" db="EMBL/GenBank/DDBJ databases">
        <authorList>
            <person name="Moran M.A."/>
            <person name="Ferriera S."/>
            <person name="Johnson J."/>
            <person name="Kravitz S."/>
            <person name="Beeson K."/>
            <person name="Sutton G."/>
            <person name="Rogers Y.-H."/>
            <person name="Friedman R."/>
            <person name="Frazier M."/>
            <person name="Venter J.C."/>
        </authorList>
    </citation>
    <scope>NUCLEOTIDE SEQUENCE [LARGE SCALE GENOMIC DNA]</scope>
    <source>
        <strain evidence="1 2">E-37</strain>
    </source>
</reference>